<proteinExistence type="predicted"/>
<dbReference type="InterPro" id="IPR005135">
    <property type="entry name" value="Endo/exonuclease/phosphatase"/>
</dbReference>
<name>A0A4Y8AVX8_9FLAO</name>
<dbReference type="Proteomes" id="UP000298517">
    <property type="component" value="Unassembled WGS sequence"/>
</dbReference>
<dbReference type="SUPFAM" id="SSF56219">
    <property type="entry name" value="DNase I-like"/>
    <property type="match status" value="1"/>
</dbReference>
<comment type="caution">
    <text evidence="3">The sequence shown here is derived from an EMBL/GenBank/DDBJ whole genome shotgun (WGS) entry which is preliminary data.</text>
</comment>
<gene>
    <name evidence="3" type="ORF">E2488_08465</name>
</gene>
<dbReference type="SUPFAM" id="SSF49899">
    <property type="entry name" value="Concanavalin A-like lectins/glucanases"/>
    <property type="match status" value="1"/>
</dbReference>
<protein>
    <recommendedName>
        <fullName evidence="2">Endonuclease/exonuclease/phosphatase domain-containing protein</fullName>
    </recommendedName>
</protein>
<dbReference type="InterPro" id="IPR013320">
    <property type="entry name" value="ConA-like_dom_sf"/>
</dbReference>
<organism evidence="3 4">
    <name type="scientific">Gramella jeungdoensis</name>
    <dbReference type="NCBI Taxonomy" id="708091"/>
    <lineage>
        <taxon>Bacteria</taxon>
        <taxon>Pseudomonadati</taxon>
        <taxon>Bacteroidota</taxon>
        <taxon>Flavobacteriia</taxon>
        <taxon>Flavobacteriales</taxon>
        <taxon>Flavobacteriaceae</taxon>
        <taxon>Christiangramia</taxon>
    </lineage>
</organism>
<feature type="signal peptide" evidence="1">
    <location>
        <begin position="1"/>
        <end position="19"/>
    </location>
</feature>
<dbReference type="InterPro" id="IPR036691">
    <property type="entry name" value="Endo/exonu/phosph_ase_sf"/>
</dbReference>
<feature type="chain" id="PRO_5021358900" description="Endonuclease/exonuclease/phosphatase domain-containing protein" evidence="1">
    <location>
        <begin position="20"/>
        <end position="561"/>
    </location>
</feature>
<dbReference type="Gene3D" id="2.60.120.200">
    <property type="match status" value="1"/>
</dbReference>
<dbReference type="OrthoDB" id="9794261at2"/>
<reference evidence="3 4" key="1">
    <citation type="journal article" date="2011" name="J. Microbiol.">
        <title>Gramella jeungdoensis sp. nov., isolated from a solar saltern in Korea.</title>
        <authorList>
            <person name="Joung Y."/>
            <person name="Kim H."/>
            <person name="Jang T."/>
            <person name="Ahn T.S."/>
            <person name="Joh K."/>
        </authorList>
    </citation>
    <scope>NUCLEOTIDE SEQUENCE [LARGE SCALE GENOMIC DNA]</scope>
    <source>
        <strain evidence="3 4">KCTC 23123</strain>
    </source>
</reference>
<evidence type="ECO:0000259" key="2">
    <source>
        <dbReference type="Pfam" id="PF03372"/>
    </source>
</evidence>
<keyword evidence="1" id="KW-0732">Signal</keyword>
<dbReference type="GO" id="GO:0005975">
    <property type="term" value="P:carbohydrate metabolic process"/>
    <property type="evidence" value="ECO:0007669"/>
    <property type="project" value="UniProtKB-ARBA"/>
</dbReference>
<dbReference type="EMBL" id="SNQI01000002">
    <property type="protein sequence ID" value="TEW75530.1"/>
    <property type="molecule type" value="Genomic_DNA"/>
</dbReference>
<sequence length="561" mass="64895">MKQIVSIILSLLMSNAVVSQTINNNTPIQFSFNESLNCENYGFKGVNYHFTKGIEGEALFLKSINQEFNNLKLQGLSIDGTTSFTIQFWVNTTSSKPTVLISQKEFKNKGISSQKNKGWVLYNSGGTLGWSIGSGKRRLNYERDNGDKMPLSNGIWHQITMTYEKELSEVRLYYDGLNVAIYKMSFDFFNNNPIIIGSQENSFDYDNEILPEIKNGVNQLQTLVDEFNKLKLENVTEDEFFSLIVDPEELYIRKLKIGKLKSDSLRKQKLKILKEVIKVHKNLYYNPYTVTQNHELTALKPINKIYYLKNGKVHINKYFANLFGEKERLYPSNFSIDNLVFWRQSLLPETILNSYNKHKLNKVQTQKEEEKKDTITVGVWNIWHGGTHFTINKDGWDSRIRIANILKKENVDIILMQETYSSGDFIAAELGYYFATTSDWDYCSQGSNISILSRYPIKELEVSKDTEFMNISVKIEIDQNQQIYAMSNWYGMSSFPLVYDFHKEKFDKADDIPILFGGDFNAVPHTDSGNSEASVKMLKNGFKDSYRELHPNYKKFPGYTH</sequence>
<dbReference type="RefSeq" id="WP_134247899.1">
    <property type="nucleotide sequence ID" value="NZ_SNQI01000002.1"/>
</dbReference>
<keyword evidence="4" id="KW-1185">Reference proteome</keyword>
<evidence type="ECO:0000256" key="1">
    <source>
        <dbReference type="SAM" id="SignalP"/>
    </source>
</evidence>
<dbReference type="GO" id="GO:0004553">
    <property type="term" value="F:hydrolase activity, hydrolyzing O-glycosyl compounds"/>
    <property type="evidence" value="ECO:0007669"/>
    <property type="project" value="UniProtKB-ARBA"/>
</dbReference>
<dbReference type="GO" id="GO:0016020">
    <property type="term" value="C:membrane"/>
    <property type="evidence" value="ECO:0007669"/>
    <property type="project" value="GOC"/>
</dbReference>
<evidence type="ECO:0000313" key="3">
    <source>
        <dbReference type="EMBL" id="TEW75530.1"/>
    </source>
</evidence>
<dbReference type="PANTHER" id="PTHR14859:SF1">
    <property type="entry name" value="PGAP2-INTERACTING PROTEIN"/>
    <property type="match status" value="1"/>
</dbReference>
<dbReference type="GO" id="GO:0006506">
    <property type="term" value="P:GPI anchor biosynthetic process"/>
    <property type="evidence" value="ECO:0007669"/>
    <property type="project" value="TreeGrafter"/>
</dbReference>
<dbReference type="Pfam" id="PF03372">
    <property type="entry name" value="Exo_endo_phos"/>
    <property type="match status" value="1"/>
</dbReference>
<dbReference type="Gene3D" id="3.60.10.10">
    <property type="entry name" value="Endonuclease/exonuclease/phosphatase"/>
    <property type="match status" value="1"/>
</dbReference>
<dbReference type="Pfam" id="PF13385">
    <property type="entry name" value="Laminin_G_3"/>
    <property type="match status" value="1"/>
</dbReference>
<accession>A0A4Y8AVX8</accession>
<evidence type="ECO:0000313" key="4">
    <source>
        <dbReference type="Proteomes" id="UP000298517"/>
    </source>
</evidence>
<dbReference type="PANTHER" id="PTHR14859">
    <property type="entry name" value="CALCOFLUOR WHITE HYPERSENSITIVE PROTEIN PRECURSOR"/>
    <property type="match status" value="1"/>
</dbReference>
<feature type="domain" description="Endonuclease/exonuclease/phosphatase" evidence="2">
    <location>
        <begin position="380"/>
        <end position="529"/>
    </location>
</feature>
<dbReference type="AlphaFoldDB" id="A0A4Y8AVX8"/>
<dbReference type="InterPro" id="IPR051916">
    <property type="entry name" value="GPI-anchor_lipid_remodeler"/>
</dbReference>